<evidence type="ECO:0000313" key="2">
    <source>
        <dbReference type="EMBL" id="KAJ6992926.1"/>
    </source>
</evidence>
<keyword evidence="1" id="KW-0963">Cytoplasm</keyword>
<dbReference type="PANTHER" id="PTHR11886:SF85">
    <property type="entry name" value="DYNEIN LIGHT CHAIN"/>
    <property type="match status" value="1"/>
</dbReference>
<dbReference type="Pfam" id="PF01221">
    <property type="entry name" value="Dynein_light"/>
    <property type="match status" value="1"/>
</dbReference>
<gene>
    <name evidence="2" type="ORF">NC653_016137</name>
</gene>
<evidence type="ECO:0000313" key="3">
    <source>
        <dbReference type="Proteomes" id="UP001164929"/>
    </source>
</evidence>
<dbReference type="GO" id="GO:0005874">
    <property type="term" value="C:microtubule"/>
    <property type="evidence" value="ECO:0007669"/>
    <property type="project" value="UniProtKB-KW"/>
</dbReference>
<dbReference type="GO" id="GO:0045505">
    <property type="term" value="F:dynein intermediate chain binding"/>
    <property type="evidence" value="ECO:0007669"/>
    <property type="project" value="TreeGrafter"/>
</dbReference>
<keyword evidence="1" id="KW-0493">Microtubule</keyword>
<dbReference type="AlphaFoldDB" id="A0AAD6VZB3"/>
<dbReference type="GO" id="GO:0007017">
    <property type="term" value="P:microtubule-based process"/>
    <property type="evidence" value="ECO:0007669"/>
    <property type="project" value="InterPro"/>
</dbReference>
<dbReference type="SMART" id="SM01375">
    <property type="entry name" value="Dynein_light"/>
    <property type="match status" value="1"/>
</dbReference>
<evidence type="ECO:0000256" key="1">
    <source>
        <dbReference type="RuleBase" id="RU365010"/>
    </source>
</evidence>
<keyword evidence="3" id="KW-1185">Reference proteome</keyword>
<protein>
    <recommendedName>
        <fullName evidence="1">Dynein light chain</fullName>
    </recommendedName>
</protein>
<proteinExistence type="inferred from homology"/>
<accession>A0AAD6VZB3</accession>
<dbReference type="GO" id="GO:0005868">
    <property type="term" value="C:cytoplasmic dynein complex"/>
    <property type="evidence" value="ECO:0007669"/>
    <property type="project" value="TreeGrafter"/>
</dbReference>
<comment type="similarity">
    <text evidence="1">Belongs to the dynein light chain family.</text>
</comment>
<keyword evidence="1" id="KW-0505">Motor protein</keyword>
<sequence length="120" mass="13925">MLEGKGVLRETDMPEQMQSHAMELAYQALDLHEVSDCQSIAHYIKQRYYEKVHKFDDAYGPAWHCVVGKDFGCCITHLSGSFIFFRVEMMEFLIFKDGRDFSESKEEAIGVLQQFQKSDT</sequence>
<dbReference type="SUPFAM" id="SSF54648">
    <property type="entry name" value="DLC"/>
    <property type="match status" value="1"/>
</dbReference>
<reference evidence="2" key="1">
    <citation type="journal article" date="2023" name="Mol. Ecol. Resour.">
        <title>Chromosome-level genome assembly of a triploid poplar Populus alba 'Berolinensis'.</title>
        <authorList>
            <person name="Chen S."/>
            <person name="Yu Y."/>
            <person name="Wang X."/>
            <person name="Wang S."/>
            <person name="Zhang T."/>
            <person name="Zhou Y."/>
            <person name="He R."/>
            <person name="Meng N."/>
            <person name="Wang Y."/>
            <person name="Liu W."/>
            <person name="Liu Z."/>
            <person name="Liu J."/>
            <person name="Guo Q."/>
            <person name="Huang H."/>
            <person name="Sederoff R.R."/>
            <person name="Wang G."/>
            <person name="Qu G."/>
            <person name="Chen S."/>
        </authorList>
    </citation>
    <scope>NUCLEOTIDE SEQUENCE</scope>
    <source>
        <strain evidence="2">SC-2020</strain>
    </source>
</reference>
<dbReference type="FunFam" id="3.30.740.10:FF:000004">
    <property type="entry name" value="Dynein light chain"/>
    <property type="match status" value="1"/>
</dbReference>
<dbReference type="Gene3D" id="3.30.740.10">
    <property type="entry name" value="Protein Inhibitor Of Neuronal Nitric Oxide Synthase"/>
    <property type="match status" value="1"/>
</dbReference>
<comment type="subcellular location">
    <subcellularLocation>
        <location evidence="1">Cytoplasm</location>
        <location evidence="1">Cytoskeleton</location>
    </subcellularLocation>
</comment>
<dbReference type="PANTHER" id="PTHR11886">
    <property type="entry name" value="DYNEIN LIGHT CHAIN"/>
    <property type="match status" value="1"/>
</dbReference>
<name>A0AAD6VZB3_9ROSI</name>
<comment type="caution">
    <text evidence="2">The sequence shown here is derived from an EMBL/GenBank/DDBJ whole genome shotgun (WGS) entry which is preliminary data.</text>
</comment>
<organism evidence="2 3">
    <name type="scientific">Populus alba x Populus x berolinensis</name>
    <dbReference type="NCBI Taxonomy" id="444605"/>
    <lineage>
        <taxon>Eukaryota</taxon>
        <taxon>Viridiplantae</taxon>
        <taxon>Streptophyta</taxon>
        <taxon>Embryophyta</taxon>
        <taxon>Tracheophyta</taxon>
        <taxon>Spermatophyta</taxon>
        <taxon>Magnoliopsida</taxon>
        <taxon>eudicotyledons</taxon>
        <taxon>Gunneridae</taxon>
        <taxon>Pentapetalae</taxon>
        <taxon>rosids</taxon>
        <taxon>fabids</taxon>
        <taxon>Malpighiales</taxon>
        <taxon>Salicaceae</taxon>
        <taxon>Saliceae</taxon>
        <taxon>Populus</taxon>
    </lineage>
</organism>
<dbReference type="InterPro" id="IPR001372">
    <property type="entry name" value="Dynein_light_chain_typ-1/2"/>
</dbReference>
<dbReference type="InterPro" id="IPR037177">
    <property type="entry name" value="DLC_sf"/>
</dbReference>
<keyword evidence="1" id="KW-0206">Cytoskeleton</keyword>
<keyword evidence="1" id="KW-0243">Dynein</keyword>
<dbReference type="Proteomes" id="UP001164929">
    <property type="component" value="Chromosome 6"/>
</dbReference>
<dbReference type="EMBL" id="JAQIZT010000006">
    <property type="protein sequence ID" value="KAJ6992926.1"/>
    <property type="molecule type" value="Genomic_DNA"/>
</dbReference>